<sequence>MKKTNKINKKTGILIGVGSALSIGTMMVVLLKRKTKKGSVLEKDDFDFDFDEIEEDSCVNDKFDTEKDKDDIGKEEIDSLVDEYLEYESKTEEEKQEEFRDLSIKVMDLLLKEVISMSETLDLVKRDMDRIGEVKALVEELENCKEEIISLWEHMEKLSDLREEITGKKNRG</sequence>
<comment type="caution">
    <text evidence="2">The sequence shown here is derived from an EMBL/GenBank/DDBJ whole genome shotgun (WGS) entry which is preliminary data.</text>
</comment>
<evidence type="ECO:0000256" key="1">
    <source>
        <dbReference type="SAM" id="Phobius"/>
    </source>
</evidence>
<keyword evidence="1" id="KW-0472">Membrane</keyword>
<reference evidence="2 3" key="1">
    <citation type="submission" date="2011-08" db="EMBL/GenBank/DDBJ databases">
        <title>The Genome Sequence of Eubacteriaceae bacterium CM5.</title>
        <authorList>
            <consortium name="The Broad Institute Genome Sequencing Platform"/>
            <person name="Earl A."/>
            <person name="Ward D."/>
            <person name="Feldgarden M."/>
            <person name="Gevers D."/>
            <person name="Sizova M."/>
            <person name="Hazen A."/>
            <person name="Epstein S."/>
            <person name="Young S.K."/>
            <person name="Zeng Q."/>
            <person name="Gargeya S."/>
            <person name="Fitzgerald M."/>
            <person name="Haas B."/>
            <person name="Abouelleil A."/>
            <person name="Alvarado L."/>
            <person name="Arachchi H.M."/>
            <person name="Berlin A."/>
            <person name="Brown A."/>
            <person name="Chapman S.B."/>
            <person name="Chen Z."/>
            <person name="Dunbar C."/>
            <person name="Freedman E."/>
            <person name="Gearin G."/>
            <person name="Gellesch M."/>
            <person name="Goldberg J."/>
            <person name="Griggs A."/>
            <person name="Gujja S."/>
            <person name="Heiman D."/>
            <person name="Howarth C."/>
            <person name="Larson L."/>
            <person name="Lui A."/>
            <person name="MacDonald P.J.P."/>
            <person name="Montmayeur A."/>
            <person name="Murphy C."/>
            <person name="Neiman D."/>
            <person name="Pearson M."/>
            <person name="Priest M."/>
            <person name="Roberts A."/>
            <person name="Saif S."/>
            <person name="Shea T."/>
            <person name="Shenoy N."/>
            <person name="Sisk P."/>
            <person name="Stolte C."/>
            <person name="Sykes S."/>
            <person name="Wortman J."/>
            <person name="Nusbaum C."/>
            <person name="Birren B."/>
        </authorList>
    </citation>
    <scope>NUCLEOTIDE SEQUENCE [LARGE SCALE GENOMIC DNA]</scope>
    <source>
        <strain evidence="2 3">CM5</strain>
    </source>
</reference>
<dbReference type="RefSeq" id="WP_009529937.1">
    <property type="nucleotide sequence ID" value="NZ_JH414630.1"/>
</dbReference>
<dbReference type="PATRIC" id="fig|796940.3.peg.1749"/>
<dbReference type="Proteomes" id="UP000003379">
    <property type="component" value="Unassembled WGS sequence"/>
</dbReference>
<protein>
    <submittedName>
        <fullName evidence="2">Uncharacterized protein</fullName>
    </submittedName>
</protein>
<evidence type="ECO:0000313" key="2">
    <source>
        <dbReference type="EMBL" id="EHL18232.1"/>
    </source>
</evidence>
<keyword evidence="1" id="KW-1133">Transmembrane helix</keyword>
<name>G9XEP7_9FIRM</name>
<dbReference type="AlphaFoldDB" id="G9XEP7"/>
<feature type="transmembrane region" description="Helical" evidence="1">
    <location>
        <begin position="12"/>
        <end position="31"/>
    </location>
</feature>
<organism evidence="2 3">
    <name type="scientific">Peptoanaerobacter stomatis</name>
    <dbReference type="NCBI Taxonomy" id="796937"/>
    <lineage>
        <taxon>Bacteria</taxon>
        <taxon>Bacillati</taxon>
        <taxon>Bacillota</taxon>
        <taxon>Clostridia</taxon>
        <taxon>Peptostreptococcales</taxon>
        <taxon>Filifactoraceae</taxon>
        <taxon>Peptoanaerobacter</taxon>
    </lineage>
</organism>
<keyword evidence="1" id="KW-0812">Transmembrane</keyword>
<dbReference type="HOGENOM" id="CLU_1747915_0_0_9"/>
<accession>G9XEP7</accession>
<evidence type="ECO:0000313" key="3">
    <source>
        <dbReference type="Proteomes" id="UP000003379"/>
    </source>
</evidence>
<proteinExistence type="predicted"/>
<dbReference type="EMBL" id="AFZG01000049">
    <property type="protein sequence ID" value="EHL18232.1"/>
    <property type="molecule type" value="Genomic_DNA"/>
</dbReference>
<gene>
    <name evidence="2" type="ORF">HMPREF9628_02117</name>
</gene>